<evidence type="ECO:0000256" key="2">
    <source>
        <dbReference type="ARBA" id="ARBA00022441"/>
    </source>
</evidence>
<dbReference type="SUPFAM" id="SSF54695">
    <property type="entry name" value="POZ domain"/>
    <property type="match status" value="1"/>
</dbReference>
<dbReference type="Pfam" id="PF07707">
    <property type="entry name" value="BACK"/>
    <property type="match status" value="1"/>
</dbReference>
<dbReference type="InterPro" id="IPR011333">
    <property type="entry name" value="SKP1/BTB/POZ_sf"/>
</dbReference>
<comment type="function">
    <text evidence="4">Probable substrate-specific adapter of an E3 ubiquitin-protein ligase complex which mediates the ubiquitination and subsequent proteasomal degradation of target proteins. May have a role in synapse differentiation and growth.</text>
</comment>
<dbReference type="Pfam" id="PF00651">
    <property type="entry name" value="BTB"/>
    <property type="match status" value="1"/>
</dbReference>
<proteinExistence type="predicted"/>
<dbReference type="PROSITE" id="PS50097">
    <property type="entry name" value="BTB"/>
    <property type="match status" value="1"/>
</dbReference>
<dbReference type="PANTHER" id="PTHR45632:SF5">
    <property type="entry name" value="KELCH-LIKE PROTEIN 22"/>
    <property type="match status" value="1"/>
</dbReference>
<dbReference type="InterPro" id="IPR006652">
    <property type="entry name" value="Kelch_1"/>
</dbReference>
<dbReference type="PANTHER" id="PTHR45632">
    <property type="entry name" value="LD33804P"/>
    <property type="match status" value="1"/>
</dbReference>
<dbReference type="SMART" id="SM00225">
    <property type="entry name" value="BTB"/>
    <property type="match status" value="1"/>
</dbReference>
<dbReference type="InterPro" id="IPR015915">
    <property type="entry name" value="Kelch-typ_b-propeller"/>
</dbReference>
<dbReference type="PIRSF" id="PIRSF037037">
    <property type="entry name" value="Kelch-like_protein_gigaxonin"/>
    <property type="match status" value="1"/>
</dbReference>
<evidence type="ECO:0000313" key="6">
    <source>
        <dbReference type="EMBL" id="KAG8194967.1"/>
    </source>
</evidence>
<evidence type="ECO:0000256" key="4">
    <source>
        <dbReference type="ARBA" id="ARBA00043912"/>
    </source>
</evidence>
<organism evidence="6 7">
    <name type="scientific">Oedothorax gibbosus</name>
    <dbReference type="NCBI Taxonomy" id="931172"/>
    <lineage>
        <taxon>Eukaryota</taxon>
        <taxon>Metazoa</taxon>
        <taxon>Ecdysozoa</taxon>
        <taxon>Arthropoda</taxon>
        <taxon>Chelicerata</taxon>
        <taxon>Arachnida</taxon>
        <taxon>Araneae</taxon>
        <taxon>Araneomorphae</taxon>
        <taxon>Entelegynae</taxon>
        <taxon>Araneoidea</taxon>
        <taxon>Linyphiidae</taxon>
        <taxon>Erigoninae</taxon>
        <taxon>Oedothorax</taxon>
    </lineage>
</organism>
<dbReference type="Pfam" id="PF01344">
    <property type="entry name" value="Kelch_1"/>
    <property type="match status" value="2"/>
</dbReference>
<dbReference type="AlphaFoldDB" id="A0AAV6VE44"/>
<protein>
    <recommendedName>
        <fullName evidence="1">Kelch-like protein diablo</fullName>
    </recommendedName>
</protein>
<dbReference type="InterPro" id="IPR000210">
    <property type="entry name" value="BTB/POZ_dom"/>
</dbReference>
<reference evidence="6 7" key="1">
    <citation type="journal article" date="2022" name="Nat. Ecol. Evol.">
        <title>A masculinizing supergene underlies an exaggerated male reproductive morph in a spider.</title>
        <authorList>
            <person name="Hendrickx F."/>
            <person name="De Corte Z."/>
            <person name="Sonet G."/>
            <person name="Van Belleghem S.M."/>
            <person name="Kostlbacher S."/>
            <person name="Vangestel C."/>
        </authorList>
    </citation>
    <scope>NUCLEOTIDE SEQUENCE [LARGE SCALE GENOMIC DNA]</scope>
    <source>
        <strain evidence="6">W744_W776</strain>
    </source>
</reference>
<dbReference type="SUPFAM" id="SSF117281">
    <property type="entry name" value="Kelch motif"/>
    <property type="match status" value="1"/>
</dbReference>
<dbReference type="GO" id="GO:0003779">
    <property type="term" value="F:actin binding"/>
    <property type="evidence" value="ECO:0007669"/>
    <property type="project" value="UniProtKB-KW"/>
</dbReference>
<dbReference type="EMBL" id="JAFNEN010000096">
    <property type="protein sequence ID" value="KAG8194967.1"/>
    <property type="molecule type" value="Genomic_DNA"/>
</dbReference>
<name>A0AAV6VE44_9ARAC</name>
<dbReference type="CDD" id="cd18186">
    <property type="entry name" value="BTB_POZ_ZBTB_KLHL-like"/>
    <property type="match status" value="1"/>
</dbReference>
<dbReference type="SMART" id="SM00612">
    <property type="entry name" value="Kelch"/>
    <property type="match status" value="2"/>
</dbReference>
<sequence>MELRTWSQAMANPQQLAFMDLFETDDFQRLQVLADATLTTDDGSIFKVHRMLLAYRNDYFRNLFLNTPTKNDNFLIEKIDSKLVDIILVHLYKGSVSLKEQSISDVLLASNRFMAYDLLFMCQEIAARSININNCLQIFVAACEIKISTLMKTCYRYVQVHFEEVILTTGNTIGNLNHESLETLLKDRNLNVTYERTAFMAIVRWTEMNQTERLPFVSNLLKYVYSKDLDTGLKKEILAHPIVKGNPYCRDLHECSGATEEEEMYAVKSERIPQHMNFVAVFRDVISTSHSVQLYLTYDDQVDMWRHIGEIDFWPDSLIRIKRKIFMFNSAQDRRMSFDLISGTLTQVDTMSFPRLHNFTVSLDDRIFAVGGGTDRDEMTSIVECYDPDTDTWELRSPMVPTILLQVAAFNGRLFAIGEDVPTLNNAPEMFAQVYDPSENSWTSISAPNVYRQQFASAVYQDHLYVIGGQNEHYYEYLKSVEAYDPHADTWICMPSLPFAYVMPKAVVLNQKLIVFENIYKSRSHGVCDPPVLWNPDLEIWEIMDPRSNLMDICFYQFSIINEKELLKELTRKNRSPNIHWTQSFLNLNLN</sequence>
<feature type="domain" description="BTB" evidence="5">
    <location>
        <begin position="34"/>
        <end position="100"/>
    </location>
</feature>
<dbReference type="Proteomes" id="UP000827092">
    <property type="component" value="Unassembled WGS sequence"/>
</dbReference>
<evidence type="ECO:0000256" key="1">
    <source>
        <dbReference type="ARBA" id="ARBA00013699"/>
    </source>
</evidence>
<dbReference type="Gene3D" id="3.30.710.10">
    <property type="entry name" value="Potassium Channel Kv1.1, Chain A"/>
    <property type="match status" value="1"/>
</dbReference>
<keyword evidence="7" id="KW-1185">Reference proteome</keyword>
<dbReference type="Gene3D" id="2.120.10.80">
    <property type="entry name" value="Kelch-type beta propeller"/>
    <property type="match status" value="1"/>
</dbReference>
<evidence type="ECO:0000313" key="7">
    <source>
        <dbReference type="Proteomes" id="UP000827092"/>
    </source>
</evidence>
<keyword evidence="2" id="KW-0880">Kelch repeat</keyword>
<evidence type="ECO:0000256" key="3">
    <source>
        <dbReference type="ARBA" id="ARBA00022737"/>
    </source>
</evidence>
<accession>A0AAV6VE44</accession>
<dbReference type="InterPro" id="IPR011705">
    <property type="entry name" value="BACK"/>
</dbReference>
<dbReference type="SMART" id="SM00875">
    <property type="entry name" value="BACK"/>
    <property type="match status" value="1"/>
</dbReference>
<dbReference type="Gene3D" id="1.25.40.420">
    <property type="match status" value="1"/>
</dbReference>
<keyword evidence="3" id="KW-0677">Repeat</keyword>
<dbReference type="InterPro" id="IPR017096">
    <property type="entry name" value="BTB-kelch_protein"/>
</dbReference>
<comment type="caution">
    <text evidence="6">The sequence shown here is derived from an EMBL/GenBank/DDBJ whole genome shotgun (WGS) entry which is preliminary data.</text>
</comment>
<evidence type="ECO:0000259" key="5">
    <source>
        <dbReference type="PROSITE" id="PS50097"/>
    </source>
</evidence>
<gene>
    <name evidence="6" type="ORF">JTE90_021427</name>
</gene>